<dbReference type="Gene3D" id="1.10.3630.10">
    <property type="entry name" value="yeast vps74-n-term truncation variant domain like"/>
    <property type="match status" value="1"/>
</dbReference>
<dbReference type="Proteomes" id="UP001185706">
    <property type="component" value="Unassembled WGS sequence"/>
</dbReference>
<proteinExistence type="predicted"/>
<dbReference type="GO" id="GO:0070273">
    <property type="term" value="F:phosphatidylinositol-4-phosphate binding"/>
    <property type="evidence" value="ECO:0007669"/>
    <property type="project" value="InterPro"/>
</dbReference>
<comment type="subcellular location">
    <subcellularLocation>
        <location evidence="1">Golgi apparatus membrane</location>
        <topology evidence="1">Peripheral membrane protein</topology>
        <orientation evidence="1">Cytoplasmic side</orientation>
    </subcellularLocation>
</comment>
<organism evidence="5 6">
    <name type="scientific">Corynebacterium tuberculostearicum</name>
    <dbReference type="NCBI Taxonomy" id="38304"/>
    <lineage>
        <taxon>Bacteria</taxon>
        <taxon>Bacillati</taxon>
        <taxon>Actinomycetota</taxon>
        <taxon>Actinomycetes</taxon>
        <taxon>Mycobacteriales</taxon>
        <taxon>Corynebacteriaceae</taxon>
        <taxon>Corynebacterium</taxon>
    </lineage>
</organism>
<dbReference type="RefSeq" id="WP_316993002.1">
    <property type="nucleotide sequence ID" value="NZ_JAVBIB010000002.1"/>
</dbReference>
<dbReference type="EMBL" id="JAVBIB010000002">
    <property type="protein sequence ID" value="MDV2418455.1"/>
    <property type="molecule type" value="Genomic_DNA"/>
</dbReference>
<keyword evidence="2" id="KW-0333">Golgi apparatus</keyword>
<evidence type="ECO:0000313" key="5">
    <source>
        <dbReference type="EMBL" id="MDV2418455.1"/>
    </source>
</evidence>
<keyword evidence="4" id="KW-0472">Membrane</keyword>
<evidence type="ECO:0000256" key="4">
    <source>
        <dbReference type="ARBA" id="ARBA00023136"/>
    </source>
</evidence>
<accession>A0AAE4NKE8</accession>
<sequence>MLICQEMFLLLTKDNGKKEDWVSNNEAALRATVLADLLLGEHIELTGKKKVEATAKRPGHPVLTWAWEELQQHKVTSMKNLLEASWFTPREIIALDFHANGQLDVEKAKWWQLSGDRYIMTDLELEKKLRERLVAILEARRPAEVNDVIILDILREVSGAYTLLKNDAEGMKRREMRARIQEIKQELEYDNAATSAVKAVVEEAAALAAVVATSAAITTT</sequence>
<dbReference type="GO" id="GO:0005737">
    <property type="term" value="C:cytoplasm"/>
    <property type="evidence" value="ECO:0007669"/>
    <property type="project" value="UniProtKB-ARBA"/>
</dbReference>
<gene>
    <name evidence="5" type="ORF">RAE03_01480</name>
</gene>
<reference evidence="5" key="1">
    <citation type="submission" date="2023-08" db="EMBL/GenBank/DDBJ databases">
        <title>Genomic characterization of the C. tuberculostearicum species complex, a ubiquitous member of the human skin microbiome.</title>
        <authorList>
            <person name="Ahmed N."/>
            <person name="Deming C."/>
            <person name="Conlan S."/>
            <person name="Segre J."/>
        </authorList>
    </citation>
    <scope>NUCLEOTIDE SEQUENCE</scope>
    <source>
        <strain evidence="5">CTNIH22</strain>
    </source>
</reference>
<dbReference type="InterPro" id="IPR038261">
    <property type="entry name" value="GPP34-like_sf"/>
</dbReference>
<evidence type="ECO:0000256" key="1">
    <source>
        <dbReference type="ARBA" id="ARBA00004255"/>
    </source>
</evidence>
<dbReference type="AlphaFoldDB" id="A0AAE4NKE8"/>
<dbReference type="GO" id="GO:0012505">
    <property type="term" value="C:endomembrane system"/>
    <property type="evidence" value="ECO:0007669"/>
    <property type="project" value="UniProtKB-ARBA"/>
</dbReference>
<comment type="caution">
    <text evidence="5">The sequence shown here is derived from an EMBL/GenBank/DDBJ whole genome shotgun (WGS) entry which is preliminary data.</text>
</comment>
<evidence type="ECO:0000313" key="6">
    <source>
        <dbReference type="Proteomes" id="UP001185706"/>
    </source>
</evidence>
<name>A0AAE4NKE8_9CORY</name>
<dbReference type="InterPro" id="IPR008628">
    <property type="entry name" value="GPP34-like"/>
</dbReference>
<dbReference type="Pfam" id="PF05719">
    <property type="entry name" value="GPP34"/>
    <property type="match status" value="1"/>
</dbReference>
<protein>
    <submittedName>
        <fullName evidence="5">GPP34 family phosphoprotein</fullName>
    </submittedName>
</protein>
<keyword evidence="3" id="KW-0446">Lipid-binding</keyword>
<evidence type="ECO:0000256" key="2">
    <source>
        <dbReference type="ARBA" id="ARBA00023034"/>
    </source>
</evidence>
<evidence type="ECO:0000256" key="3">
    <source>
        <dbReference type="ARBA" id="ARBA00023121"/>
    </source>
</evidence>